<dbReference type="Proteomes" id="UP000001062">
    <property type="component" value="Chromosome"/>
</dbReference>
<protein>
    <submittedName>
        <fullName evidence="5">N-acetylneuraminate synthase</fullName>
        <ecNumber evidence="5">2.5.1.56</ecNumber>
    </submittedName>
</protein>
<dbReference type="SUPFAM" id="SSF51269">
    <property type="entry name" value="AFP III-like domain"/>
    <property type="match status" value="1"/>
</dbReference>
<dbReference type="InterPro" id="IPR057736">
    <property type="entry name" value="SAF_PseI/NeuA/NeuB"/>
</dbReference>
<dbReference type="InterPro" id="IPR046342">
    <property type="entry name" value="CBS_dom_sf"/>
</dbReference>
<dbReference type="eggNOG" id="COG2089">
    <property type="taxonomic scope" value="Bacteria"/>
</dbReference>
<keyword evidence="5" id="KW-0808">Transferase</keyword>
<dbReference type="eggNOG" id="COG1082">
    <property type="taxonomic scope" value="Bacteria"/>
</dbReference>
<evidence type="ECO:0000259" key="3">
    <source>
        <dbReference type="PROSITE" id="PS50844"/>
    </source>
</evidence>
<dbReference type="OrthoDB" id="9781701at2"/>
<dbReference type="Gene3D" id="3.20.20.150">
    <property type="entry name" value="Divalent-metal-dependent TIM barrel enzymes"/>
    <property type="match status" value="1"/>
</dbReference>
<dbReference type="InterPro" id="IPR000644">
    <property type="entry name" value="CBS_dom"/>
</dbReference>
<dbReference type="InterPro" id="IPR013022">
    <property type="entry name" value="Xyl_isomerase-like_TIM-brl"/>
</dbReference>
<dbReference type="SMART" id="SM00858">
    <property type="entry name" value="SAF"/>
    <property type="match status" value="1"/>
</dbReference>
<evidence type="ECO:0000313" key="6">
    <source>
        <dbReference type="Proteomes" id="UP000001062"/>
    </source>
</evidence>
<dbReference type="Pfam" id="PF03102">
    <property type="entry name" value="NeuB"/>
    <property type="match status" value="1"/>
</dbReference>
<dbReference type="PROSITE" id="PS51371">
    <property type="entry name" value="CBS"/>
    <property type="match status" value="1"/>
</dbReference>
<organism evidence="5 6">
    <name type="scientific">Marinomonas mediterranea (strain ATCC 700492 / JCM 21426 / NBRC 103028 / MMB-1)</name>
    <dbReference type="NCBI Taxonomy" id="717774"/>
    <lineage>
        <taxon>Bacteria</taxon>
        <taxon>Pseudomonadati</taxon>
        <taxon>Pseudomonadota</taxon>
        <taxon>Gammaproteobacteria</taxon>
        <taxon>Oceanospirillales</taxon>
        <taxon>Oceanospirillaceae</taxon>
        <taxon>Marinomonas</taxon>
    </lineage>
</organism>
<dbReference type="PATRIC" id="fig|717774.3.peg.632"/>
<dbReference type="AlphaFoldDB" id="F2K156"/>
<feature type="domain" description="AFP-like" evidence="3">
    <location>
        <begin position="406"/>
        <end position="464"/>
    </location>
</feature>
<evidence type="ECO:0000256" key="2">
    <source>
        <dbReference type="PROSITE-ProRule" id="PRU00703"/>
    </source>
</evidence>
<dbReference type="InterPro" id="IPR051690">
    <property type="entry name" value="PseI-like"/>
</dbReference>
<dbReference type="PANTHER" id="PTHR42966">
    <property type="entry name" value="N-ACETYLNEURAMINATE SYNTHASE"/>
    <property type="match status" value="1"/>
</dbReference>
<dbReference type="SUPFAM" id="SSF51658">
    <property type="entry name" value="Xylose isomerase-like"/>
    <property type="match status" value="1"/>
</dbReference>
<dbReference type="InterPro" id="IPR013974">
    <property type="entry name" value="SAF"/>
</dbReference>
<dbReference type="eggNOG" id="COG0517">
    <property type="taxonomic scope" value="Bacteria"/>
</dbReference>
<gene>
    <name evidence="5" type="ordered locus">Marme_0612</name>
</gene>
<feature type="domain" description="CBS" evidence="4">
    <location>
        <begin position="2"/>
        <end position="63"/>
    </location>
</feature>
<dbReference type="EC" id="2.5.1.56" evidence="5"/>
<keyword evidence="6" id="KW-1185">Reference proteome</keyword>
<dbReference type="InterPro" id="IPR036237">
    <property type="entry name" value="Xyl_isomerase-like_sf"/>
</dbReference>
<dbReference type="GO" id="GO:0047444">
    <property type="term" value="F:N-acylneuraminate-9-phosphate synthase activity"/>
    <property type="evidence" value="ECO:0007669"/>
    <property type="project" value="TreeGrafter"/>
</dbReference>
<dbReference type="Gene3D" id="3.90.1210.10">
    <property type="entry name" value="Antifreeze-like/N-acetylneuraminic acid synthase C-terminal domain"/>
    <property type="match status" value="1"/>
</dbReference>
<keyword evidence="1 2" id="KW-0129">CBS domain</keyword>
<sequence length="750" mass="83369">MMIVNNVEKFCVLKGETVLKALNKITENKMHVVFVISDEGDLVGSFSDGDFRRWLISSENGATNLNELVENVMNVAPRSCDISESPNIIKGYFSESVLVLPLLDSSGRLISVAISEKEGLSIGGVAIDKASPAFIIAEIGNNHNGDILLAKHLVDLAFEANADCVKFQMRDVPSLYKNGGGLDLSADLGAQYTMDLLSKFQLKKSELLEVFDYCKTLGLTPLCTPWDLKSLKVLEDYGMEAYKVASADFTNHELLAALAATGKPLICSTGMSTEAEIKKSVSFLNKLGAQYVVLHCNSTYPTPFKDVNLAYIKRLEDIVEGVVGYSGHERGISVPVAAVALGAKVIEKHFTIDKTMEGNDHKVSLLPEEFAEMVVKIREVEEAMGNDEERCISQGEMLNRETLAKSIVAAASLKKGQLVTRNVLKIMSPGQGLQPVYIDELVGRPAKRDISEGDYFYESDLDGEILEARDYAFNRPFGIPVRYHDYAKLIKKTNINFVEFHLSYQDMELDISDFFDGEQAIGFAVHSPELFAGDHILDLASYDDEYREKSIFELNRVCNIARSLKSYFSKTENPVVVVNAGGFDSSGFISSEDRVRKYRLVADCLNRVDLSGVQLSIQTMPPFPWHFGGQSYHNLFVDPSEIAEFCRKYGYHVCFDVSHSMMACNYYGWNLSDFTSKIAKFINHMHIVDALGVDGEGVQIGKGDVHFEQLASDLSELAPNVQFIPEVWQGHKNDGEGFWQALSFLEKQKI</sequence>
<dbReference type="InterPro" id="IPR013785">
    <property type="entry name" value="Aldolase_TIM"/>
</dbReference>
<accession>F2K156</accession>
<dbReference type="GO" id="GO:0050462">
    <property type="term" value="F:N-acetylneuraminate synthase activity"/>
    <property type="evidence" value="ECO:0007669"/>
    <property type="project" value="UniProtKB-EC"/>
</dbReference>
<name>F2K156_MARM1</name>
<dbReference type="STRING" id="717774.Marme_0612"/>
<dbReference type="CDD" id="cd11615">
    <property type="entry name" value="SAF_NeuB_like"/>
    <property type="match status" value="1"/>
</dbReference>
<dbReference type="InterPro" id="IPR006190">
    <property type="entry name" value="SAF_AFP_Neu5Ac"/>
</dbReference>
<dbReference type="RefSeq" id="WP_013659811.1">
    <property type="nucleotide sequence ID" value="NC_015276.1"/>
</dbReference>
<dbReference type="Gene3D" id="3.10.580.10">
    <property type="entry name" value="CBS-domain"/>
    <property type="match status" value="1"/>
</dbReference>
<dbReference type="SUPFAM" id="SSF51569">
    <property type="entry name" value="Aldolase"/>
    <property type="match status" value="1"/>
</dbReference>
<dbReference type="HOGENOM" id="CLU_371249_0_0_6"/>
<dbReference type="SUPFAM" id="SSF54631">
    <property type="entry name" value="CBS-domain pair"/>
    <property type="match status" value="1"/>
</dbReference>
<dbReference type="PANTHER" id="PTHR42966:SF3">
    <property type="entry name" value="BLR5971 PROTEIN"/>
    <property type="match status" value="1"/>
</dbReference>
<dbReference type="InterPro" id="IPR013132">
    <property type="entry name" value="PseI/NeuA/B-like_N"/>
</dbReference>
<dbReference type="Pfam" id="PF08666">
    <property type="entry name" value="SAF"/>
    <property type="match status" value="1"/>
</dbReference>
<dbReference type="Pfam" id="PF01261">
    <property type="entry name" value="AP_endonuc_2"/>
    <property type="match status" value="1"/>
</dbReference>
<dbReference type="Gene3D" id="3.20.20.70">
    <property type="entry name" value="Aldolase class I"/>
    <property type="match status" value="1"/>
</dbReference>
<dbReference type="InterPro" id="IPR036732">
    <property type="entry name" value="AFP_Neu5c_C_sf"/>
</dbReference>
<reference evidence="5 6" key="1">
    <citation type="journal article" date="2012" name="Stand. Genomic Sci.">
        <title>Complete genome sequence of the melanogenic marine bacterium Marinomonas mediterranea type strain (MMB-1(T)).</title>
        <authorList>
            <person name="Lucas-Elio P."/>
            <person name="Goodwin L."/>
            <person name="Woyke T."/>
            <person name="Pitluck S."/>
            <person name="Nolan M."/>
            <person name="Kyrpides N.C."/>
            <person name="Detter J.C."/>
            <person name="Copeland A."/>
            <person name="Teshima H."/>
            <person name="Bruce D."/>
            <person name="Detter C."/>
            <person name="Tapia R."/>
            <person name="Han S."/>
            <person name="Land M.L."/>
            <person name="Ivanova N."/>
            <person name="Mikhailova N."/>
            <person name="Johnston A.W."/>
            <person name="Sanchez-Amat A."/>
        </authorList>
    </citation>
    <scope>NUCLEOTIDE SEQUENCE [LARGE SCALE GENOMIC DNA]</scope>
    <source>
        <strain evidence="6">ATCC 700492 / JCM 21426 / NBRC 103028 / MMB-1</strain>
    </source>
</reference>
<dbReference type="GO" id="GO:0016051">
    <property type="term" value="P:carbohydrate biosynthetic process"/>
    <property type="evidence" value="ECO:0007669"/>
    <property type="project" value="InterPro"/>
</dbReference>
<evidence type="ECO:0000256" key="1">
    <source>
        <dbReference type="ARBA" id="ARBA00023122"/>
    </source>
</evidence>
<proteinExistence type="predicted"/>
<dbReference type="PROSITE" id="PS50844">
    <property type="entry name" value="AFP_LIKE"/>
    <property type="match status" value="1"/>
</dbReference>
<evidence type="ECO:0000259" key="4">
    <source>
        <dbReference type="PROSITE" id="PS51371"/>
    </source>
</evidence>
<evidence type="ECO:0000313" key="5">
    <source>
        <dbReference type="EMBL" id="ADZ89906.1"/>
    </source>
</evidence>
<dbReference type="EMBL" id="CP002583">
    <property type="protein sequence ID" value="ADZ89906.1"/>
    <property type="molecule type" value="Genomic_DNA"/>
</dbReference>
<dbReference type="KEGG" id="mme:Marme_0612"/>